<keyword evidence="1" id="KW-1133">Transmembrane helix</keyword>
<protein>
    <submittedName>
        <fullName evidence="2">Uncharacterized protein</fullName>
    </submittedName>
</protein>
<evidence type="ECO:0000256" key="1">
    <source>
        <dbReference type="SAM" id="Phobius"/>
    </source>
</evidence>
<dbReference type="RefSeq" id="WP_386049314.1">
    <property type="nucleotide sequence ID" value="NZ_JBHUIO010000011.1"/>
</dbReference>
<keyword evidence="1" id="KW-0812">Transmembrane</keyword>
<keyword evidence="1" id="KW-0472">Membrane</keyword>
<evidence type="ECO:0000313" key="2">
    <source>
        <dbReference type="EMBL" id="MFD2172016.1"/>
    </source>
</evidence>
<keyword evidence="3" id="KW-1185">Reference proteome</keyword>
<dbReference type="EMBL" id="JBHUIO010000011">
    <property type="protein sequence ID" value="MFD2172016.1"/>
    <property type="molecule type" value="Genomic_DNA"/>
</dbReference>
<feature type="transmembrane region" description="Helical" evidence="1">
    <location>
        <begin position="6"/>
        <end position="26"/>
    </location>
</feature>
<feature type="transmembrane region" description="Helical" evidence="1">
    <location>
        <begin position="62"/>
        <end position="83"/>
    </location>
</feature>
<accession>A0ABW5A370</accession>
<name>A0ABW5A370_9BACL</name>
<comment type="caution">
    <text evidence="2">The sequence shown here is derived from an EMBL/GenBank/DDBJ whole genome shotgun (WGS) entry which is preliminary data.</text>
</comment>
<organism evidence="2 3">
    <name type="scientific">Tumebacillus lipolyticus</name>
    <dbReference type="NCBI Taxonomy" id="1280370"/>
    <lineage>
        <taxon>Bacteria</taxon>
        <taxon>Bacillati</taxon>
        <taxon>Bacillota</taxon>
        <taxon>Bacilli</taxon>
        <taxon>Bacillales</taxon>
        <taxon>Alicyclobacillaceae</taxon>
        <taxon>Tumebacillus</taxon>
    </lineage>
</organism>
<gene>
    <name evidence="2" type="ORF">ACFSOY_18790</name>
</gene>
<evidence type="ECO:0000313" key="3">
    <source>
        <dbReference type="Proteomes" id="UP001597343"/>
    </source>
</evidence>
<feature type="transmembrane region" description="Helical" evidence="1">
    <location>
        <begin position="33"/>
        <end position="56"/>
    </location>
</feature>
<proteinExistence type="predicted"/>
<reference evidence="3" key="1">
    <citation type="journal article" date="2019" name="Int. J. Syst. Evol. Microbiol.">
        <title>The Global Catalogue of Microorganisms (GCM) 10K type strain sequencing project: providing services to taxonomists for standard genome sequencing and annotation.</title>
        <authorList>
            <consortium name="The Broad Institute Genomics Platform"/>
            <consortium name="The Broad Institute Genome Sequencing Center for Infectious Disease"/>
            <person name="Wu L."/>
            <person name="Ma J."/>
        </authorList>
    </citation>
    <scope>NUCLEOTIDE SEQUENCE [LARGE SCALE GENOMIC DNA]</scope>
    <source>
        <strain evidence="3">CGMCC 1.13574</strain>
    </source>
</reference>
<dbReference type="Proteomes" id="UP001597343">
    <property type="component" value="Unassembled WGS sequence"/>
</dbReference>
<sequence length="87" mass="9873">MKHSLLLWLVISAVYAVIAVFLGMTLRDEMVMLLWLYLMIGIPILISCLLLVVLYFKTNRKVFWTVFGLLVLTGAGIVGYDLLTVPR</sequence>